<evidence type="ECO:0000256" key="1">
    <source>
        <dbReference type="SAM" id="MobiDB-lite"/>
    </source>
</evidence>
<evidence type="ECO:0000313" key="3">
    <source>
        <dbReference type="Proteomes" id="UP000473658"/>
    </source>
</evidence>
<dbReference type="Proteomes" id="UP000473658">
    <property type="component" value="Unassembled WGS sequence"/>
</dbReference>
<dbReference type="RefSeq" id="WP_149898051.1">
    <property type="nucleotide sequence ID" value="NZ_QRFF01000001.1"/>
</dbReference>
<feature type="region of interest" description="Disordered" evidence="1">
    <location>
        <begin position="1"/>
        <end position="46"/>
    </location>
</feature>
<dbReference type="AlphaFoldDB" id="A0AA88F3M5"/>
<evidence type="ECO:0000313" key="2">
    <source>
        <dbReference type="EMBL" id="KAA3504603.1"/>
    </source>
</evidence>
<dbReference type="EMBL" id="QRFF01000001">
    <property type="protein sequence ID" value="KAA3504603.1"/>
    <property type="molecule type" value="Genomic_DNA"/>
</dbReference>
<comment type="caution">
    <text evidence="2">The sequence shown here is derived from an EMBL/GenBank/DDBJ whole genome shotgun (WGS) entry which is preliminary data.</text>
</comment>
<protein>
    <submittedName>
        <fullName evidence="2">Uncharacterized protein</fullName>
    </submittedName>
</protein>
<organism evidence="2 3">
    <name type="scientific">Rhizobium rhizogenes</name>
    <name type="common">Agrobacterium rhizogenes</name>
    <dbReference type="NCBI Taxonomy" id="359"/>
    <lineage>
        <taxon>Bacteria</taxon>
        <taxon>Pseudomonadati</taxon>
        <taxon>Pseudomonadota</taxon>
        <taxon>Alphaproteobacteria</taxon>
        <taxon>Hyphomicrobiales</taxon>
        <taxon>Rhizobiaceae</taxon>
        <taxon>Rhizobium/Agrobacterium group</taxon>
        <taxon>Rhizobium</taxon>
    </lineage>
</organism>
<name>A0AA88F3M5_RHIRH</name>
<feature type="compositionally biased region" description="Low complexity" evidence="1">
    <location>
        <begin position="17"/>
        <end position="35"/>
    </location>
</feature>
<reference evidence="2 3" key="1">
    <citation type="submission" date="2018-08" db="EMBL/GenBank/DDBJ databases">
        <title>Crown Gall in kiwifruit.</title>
        <authorList>
            <person name="Visnovsky S.B."/>
            <person name="Pitman A.R."/>
        </authorList>
    </citation>
    <scope>NUCLEOTIDE SEQUENCE [LARGE SCALE GENOMIC DNA]</scope>
    <source>
        <strain evidence="2 3">SBV_302_78_2</strain>
    </source>
</reference>
<accession>A0AA88F3M5</accession>
<sequence>MSNKSSMKPVAKAAGGVKSAPKTAPKPAAKPVSVSGPAMADEKRWKTEDAMRTIMRAEELKKDKSLMRDVSAMAKEQAAKLSGLCGKGK</sequence>
<gene>
    <name evidence="2" type="ORF">DXM27_05155</name>
</gene>
<proteinExistence type="predicted"/>